<keyword evidence="8 9" id="KW-0472">Membrane</keyword>
<dbReference type="InterPro" id="IPR035906">
    <property type="entry name" value="MetI-like_sf"/>
</dbReference>
<dbReference type="GeneID" id="7170653"/>
<dbReference type="PROSITE" id="PS50928">
    <property type="entry name" value="ABC_TM1"/>
    <property type="match status" value="1"/>
</dbReference>
<evidence type="ECO:0000256" key="7">
    <source>
        <dbReference type="ARBA" id="ARBA00022989"/>
    </source>
</evidence>
<dbReference type="EMBL" id="CP001140">
    <property type="protein sequence ID" value="ACL10729.1"/>
    <property type="molecule type" value="Genomic_DNA"/>
</dbReference>
<keyword evidence="7 9" id="KW-1133">Transmembrane helix</keyword>
<proteinExistence type="inferred from homology"/>
<evidence type="ECO:0000256" key="4">
    <source>
        <dbReference type="ARBA" id="ARBA00022475"/>
    </source>
</evidence>
<sequence>MVSVSLTILKITLTIIGVFIAVAIAYPLIYIVAQALIGKPTIIVSSFQQLLSYGVTFDNFIKTLQDPEFHTALRNSLIVASITVILAILVIIPSGYAFSRFEFLGKNTLLYYYLIVSQAGGGLGIIAVLAMYIFFLRLTAYGINIIQIWVLPLVYVSGLTPFQTWLIKSYFDQLPKELDEASFIDGADWFTIIFRVVLPASKAAFIIITIFAFMSAWGEFIIANILGLDTLGRYIYSKAVAGQAGMMRPGEFAAAALLYAIPMVILFTLSQKYIGEAYRLGMKG</sequence>
<comment type="subcellular location">
    <subcellularLocation>
        <location evidence="1 9">Cell membrane</location>
        <topology evidence="1 9">Multi-pass membrane protein</topology>
    </subcellularLocation>
</comment>
<evidence type="ECO:0000256" key="2">
    <source>
        <dbReference type="ARBA" id="ARBA00009047"/>
    </source>
</evidence>
<accession>B8D3P8</accession>
<dbReference type="GO" id="GO:0005886">
    <property type="term" value="C:plasma membrane"/>
    <property type="evidence" value="ECO:0007669"/>
    <property type="project" value="UniProtKB-SubCell"/>
</dbReference>
<keyword evidence="5" id="KW-0762">Sugar transport</keyword>
<protein>
    <submittedName>
        <fullName evidence="11">ABC-type maltodextrin transport system, permease component</fullName>
    </submittedName>
</protein>
<name>B8D3P8_DESA1</name>
<dbReference type="SUPFAM" id="SSF161098">
    <property type="entry name" value="MetI-like"/>
    <property type="match status" value="1"/>
</dbReference>
<evidence type="ECO:0000256" key="1">
    <source>
        <dbReference type="ARBA" id="ARBA00004651"/>
    </source>
</evidence>
<evidence type="ECO:0000313" key="11">
    <source>
        <dbReference type="EMBL" id="ACL10729.1"/>
    </source>
</evidence>
<reference evidence="11 12" key="1">
    <citation type="journal article" date="2009" name="J. Bacteriol.">
        <title>Complete genome sequence of the anaerobic, protein-degrading hyperthermophilic crenarchaeon Desulfurococcus kamchatkensis.</title>
        <authorList>
            <person name="Ravin N.V."/>
            <person name="Mardanov A.V."/>
            <person name="Beletsky A.V."/>
            <person name="Kublanov I.V."/>
            <person name="Kolganova T.V."/>
            <person name="Lebedinsky A.V."/>
            <person name="Chernyh N.A."/>
            <person name="Bonch-Osmolovskaya E.A."/>
            <person name="Skryabin K.G."/>
        </authorList>
    </citation>
    <scope>NUCLEOTIDE SEQUENCE [LARGE SCALE GENOMIC DNA]</scope>
    <source>
        <strain evidence="12">DSM 18924 / JCM 16383 / VKM B-2413 / 1221n</strain>
    </source>
</reference>
<keyword evidence="3 9" id="KW-0813">Transport</keyword>
<dbReference type="AlphaFoldDB" id="B8D3P8"/>
<feature type="transmembrane region" description="Helical" evidence="9">
    <location>
        <begin position="203"/>
        <end position="226"/>
    </location>
</feature>
<dbReference type="Pfam" id="PF00528">
    <property type="entry name" value="BPD_transp_1"/>
    <property type="match status" value="1"/>
</dbReference>
<dbReference type="Proteomes" id="UP000006903">
    <property type="component" value="Chromosome"/>
</dbReference>
<evidence type="ECO:0000256" key="6">
    <source>
        <dbReference type="ARBA" id="ARBA00022692"/>
    </source>
</evidence>
<dbReference type="PANTHER" id="PTHR32243">
    <property type="entry name" value="MALTOSE TRANSPORT SYSTEM PERMEASE-RELATED"/>
    <property type="match status" value="1"/>
</dbReference>
<feature type="transmembrane region" description="Helical" evidence="9">
    <location>
        <begin position="252"/>
        <end position="269"/>
    </location>
</feature>
<feature type="domain" description="ABC transmembrane type-1" evidence="10">
    <location>
        <begin position="73"/>
        <end position="270"/>
    </location>
</feature>
<evidence type="ECO:0000256" key="5">
    <source>
        <dbReference type="ARBA" id="ARBA00022597"/>
    </source>
</evidence>
<evidence type="ECO:0000256" key="3">
    <source>
        <dbReference type="ARBA" id="ARBA00022448"/>
    </source>
</evidence>
<dbReference type="CDD" id="cd06261">
    <property type="entry name" value="TM_PBP2"/>
    <property type="match status" value="1"/>
</dbReference>
<dbReference type="KEGG" id="dka:DKAM_0403"/>
<evidence type="ECO:0000313" key="12">
    <source>
        <dbReference type="Proteomes" id="UP000006903"/>
    </source>
</evidence>
<feature type="transmembrane region" description="Helical" evidence="9">
    <location>
        <begin position="12"/>
        <end position="37"/>
    </location>
</feature>
<dbReference type="InterPro" id="IPR000515">
    <property type="entry name" value="MetI-like"/>
</dbReference>
<dbReference type="HOGENOM" id="CLU_016047_1_2_2"/>
<keyword evidence="6 9" id="KW-0812">Transmembrane</keyword>
<dbReference type="Gene3D" id="1.10.3720.10">
    <property type="entry name" value="MetI-like"/>
    <property type="match status" value="1"/>
</dbReference>
<dbReference type="STRING" id="490899.DKAM_0403"/>
<dbReference type="InterPro" id="IPR050901">
    <property type="entry name" value="BP-dep_ABC_trans_perm"/>
</dbReference>
<dbReference type="GO" id="GO:0055085">
    <property type="term" value="P:transmembrane transport"/>
    <property type="evidence" value="ECO:0007669"/>
    <property type="project" value="InterPro"/>
</dbReference>
<feature type="transmembrane region" description="Helical" evidence="9">
    <location>
        <begin position="110"/>
        <end position="135"/>
    </location>
</feature>
<evidence type="ECO:0000256" key="8">
    <source>
        <dbReference type="ARBA" id="ARBA00023136"/>
    </source>
</evidence>
<feature type="transmembrane region" description="Helical" evidence="9">
    <location>
        <begin position="77"/>
        <end position="98"/>
    </location>
</feature>
<feature type="transmembrane region" description="Helical" evidence="9">
    <location>
        <begin position="141"/>
        <end position="162"/>
    </location>
</feature>
<evidence type="ECO:0000256" key="9">
    <source>
        <dbReference type="RuleBase" id="RU363032"/>
    </source>
</evidence>
<evidence type="ECO:0000259" key="10">
    <source>
        <dbReference type="PROSITE" id="PS50928"/>
    </source>
</evidence>
<gene>
    <name evidence="11" type="ordered locus">DKAM_0403</name>
</gene>
<dbReference type="eggNOG" id="arCOG00160">
    <property type="taxonomic scope" value="Archaea"/>
</dbReference>
<comment type="similarity">
    <text evidence="2">Belongs to the binding-protein-dependent transport system permease family. MalFG subfamily.</text>
</comment>
<dbReference type="PANTHER" id="PTHR32243:SF50">
    <property type="entry name" value="MALTOSE_MALTODEXTRIN TRANSPORT SYSTEM PERMEASE PROTEIN MALG"/>
    <property type="match status" value="1"/>
</dbReference>
<keyword evidence="4" id="KW-1003">Cell membrane</keyword>
<organism evidence="11 12">
    <name type="scientific">Desulfurococcus amylolyticus (strain DSM 18924 / JCM 16383 / VKM B-2413 / 1221n)</name>
    <name type="common">Desulfurococcus kamchatkensis</name>
    <dbReference type="NCBI Taxonomy" id="490899"/>
    <lineage>
        <taxon>Archaea</taxon>
        <taxon>Thermoproteota</taxon>
        <taxon>Thermoprotei</taxon>
        <taxon>Desulfurococcales</taxon>
        <taxon>Desulfurococcaceae</taxon>
        <taxon>Desulfurococcus</taxon>
    </lineage>
</organism>
<dbReference type="RefSeq" id="WP_012608071.1">
    <property type="nucleotide sequence ID" value="NC_011766.1"/>
</dbReference>